<dbReference type="PANTHER" id="PTHR13439:SF0">
    <property type="entry name" value="TOPOISOMERASE I DAMAGE AFFECTED PROTEIN 4"/>
    <property type="match status" value="1"/>
</dbReference>
<comment type="subcellular location">
    <subcellularLocation>
        <location evidence="1">Membrane</location>
        <topology evidence="1">Multi-pass membrane protein</topology>
    </subcellularLocation>
</comment>
<dbReference type="AlphaFoldDB" id="A0A8H2ZTZ8"/>
<evidence type="ECO:0000313" key="7">
    <source>
        <dbReference type="EMBL" id="CAE6340414.1"/>
    </source>
</evidence>
<evidence type="ECO:0000259" key="6">
    <source>
        <dbReference type="SMART" id="SM00724"/>
    </source>
</evidence>
<feature type="transmembrane region" description="Helical" evidence="5">
    <location>
        <begin position="27"/>
        <end position="48"/>
    </location>
</feature>
<keyword evidence="3 5" id="KW-1133">Transmembrane helix</keyword>
<proteinExistence type="predicted"/>
<evidence type="ECO:0000256" key="5">
    <source>
        <dbReference type="SAM" id="Phobius"/>
    </source>
</evidence>
<keyword evidence="4 5" id="KW-0472">Membrane</keyword>
<dbReference type="InterPro" id="IPR050846">
    <property type="entry name" value="TLCD"/>
</dbReference>
<dbReference type="Pfam" id="PF03798">
    <property type="entry name" value="TRAM_LAG1_CLN8"/>
    <property type="match status" value="1"/>
</dbReference>
<dbReference type="InterPro" id="IPR006634">
    <property type="entry name" value="TLC-dom"/>
</dbReference>
<accession>A0A8H2ZTZ8</accession>
<dbReference type="PANTHER" id="PTHR13439">
    <property type="entry name" value="CT120 PROTEIN"/>
    <property type="match status" value="1"/>
</dbReference>
<dbReference type="EMBL" id="CAJMWR010000062">
    <property type="protein sequence ID" value="CAE6340414.1"/>
    <property type="molecule type" value="Genomic_DNA"/>
</dbReference>
<comment type="caution">
    <text evidence="7">The sequence shown here is derived from an EMBL/GenBank/DDBJ whole genome shotgun (WGS) entry which is preliminary data.</text>
</comment>
<organism evidence="7 8">
    <name type="scientific">Rhizoctonia solani</name>
    <dbReference type="NCBI Taxonomy" id="456999"/>
    <lineage>
        <taxon>Eukaryota</taxon>
        <taxon>Fungi</taxon>
        <taxon>Dikarya</taxon>
        <taxon>Basidiomycota</taxon>
        <taxon>Agaricomycotina</taxon>
        <taxon>Agaricomycetes</taxon>
        <taxon>Cantharellales</taxon>
        <taxon>Ceratobasidiaceae</taxon>
        <taxon>Rhizoctonia</taxon>
    </lineage>
</organism>
<dbReference type="GO" id="GO:0055088">
    <property type="term" value="P:lipid homeostasis"/>
    <property type="evidence" value="ECO:0007669"/>
    <property type="project" value="TreeGrafter"/>
</dbReference>
<keyword evidence="2 5" id="KW-0812">Transmembrane</keyword>
<evidence type="ECO:0000256" key="1">
    <source>
        <dbReference type="ARBA" id="ARBA00004141"/>
    </source>
</evidence>
<feature type="domain" description="TLC" evidence="6">
    <location>
        <begin position="59"/>
        <end position="219"/>
    </location>
</feature>
<feature type="transmembrane region" description="Helical" evidence="5">
    <location>
        <begin position="184"/>
        <end position="207"/>
    </location>
</feature>
<name>A0A8H2ZTZ8_9AGAM</name>
<sequence>MSVLDEIGAILGRQLNLPHLPAHFQTIAYSFGAFSITYIVSALASPVIAPRTYPKLPRRTKHSWNVHAVSMAHAMVIGPMAAHRLWTLPEAESFEKAFGWNESMGLLHGIAVGFIWDTIESVLAQVEIGFIVHGLACTLIFGLSYRPFMAFYGPTALVWEISTPFLNIHSFEFFQTLLAVHGSIPIGLTLTYGFGNIALNVLNLFWFTKMIAALKKRFQKGNPGVNLPNGNARANKKVRNE</sequence>
<evidence type="ECO:0000256" key="3">
    <source>
        <dbReference type="ARBA" id="ARBA00022989"/>
    </source>
</evidence>
<gene>
    <name evidence="7" type="ORF">RDB_LOCUS3340</name>
</gene>
<protein>
    <recommendedName>
        <fullName evidence="6">TLC domain-containing protein</fullName>
    </recommendedName>
</protein>
<dbReference type="GO" id="GO:0005783">
    <property type="term" value="C:endoplasmic reticulum"/>
    <property type="evidence" value="ECO:0007669"/>
    <property type="project" value="TreeGrafter"/>
</dbReference>
<dbReference type="GO" id="GO:0016020">
    <property type="term" value="C:membrane"/>
    <property type="evidence" value="ECO:0007669"/>
    <property type="project" value="UniProtKB-SubCell"/>
</dbReference>
<dbReference type="Proteomes" id="UP000663840">
    <property type="component" value="Unassembled WGS sequence"/>
</dbReference>
<dbReference type="SMART" id="SM00724">
    <property type="entry name" value="TLC"/>
    <property type="match status" value="1"/>
</dbReference>
<feature type="transmembrane region" description="Helical" evidence="5">
    <location>
        <begin position="128"/>
        <end position="145"/>
    </location>
</feature>
<evidence type="ECO:0000256" key="2">
    <source>
        <dbReference type="ARBA" id="ARBA00022692"/>
    </source>
</evidence>
<reference evidence="7" key="1">
    <citation type="submission" date="2021-01" db="EMBL/GenBank/DDBJ databases">
        <authorList>
            <person name="Kaushik A."/>
        </authorList>
    </citation>
    <scope>NUCLEOTIDE SEQUENCE</scope>
    <source>
        <strain evidence="7">AG1-1A</strain>
    </source>
</reference>
<evidence type="ECO:0000313" key="8">
    <source>
        <dbReference type="Proteomes" id="UP000663840"/>
    </source>
</evidence>
<evidence type="ECO:0000256" key="4">
    <source>
        <dbReference type="ARBA" id="ARBA00023136"/>
    </source>
</evidence>